<sequence length="235" mass="25902">MQSLLLLLVLLSLPHPGNGLKYCKYCHKQGHFLSKCPTIQCWYCHKTWSHTKPPKPSQLGILARSVNHSVAAAAEESPSDPSLSFFFLDPWTNQVIGIGRKVRRMFELTSLHLPSTPTPPPSHVAHTASIFPLSLWHLHLDSSTILLIPPTNSPVSSLEPLPVVDPVLDQTSFLPLDAPPDLPLGASPIDSLVSPQEPTPPVDVVIDQTPPLPLRHYARVRAPSAHLRDYSCFQL</sequence>
<evidence type="ECO:0000256" key="1">
    <source>
        <dbReference type="SAM" id="SignalP"/>
    </source>
</evidence>
<dbReference type="EMBL" id="OIVN01002091">
    <property type="protein sequence ID" value="SPD00470.1"/>
    <property type="molecule type" value="Genomic_DNA"/>
</dbReference>
<gene>
    <name evidence="2" type="ORF">FSB_LOCUS28352</name>
</gene>
<name>A0A2N9GM40_FAGSY</name>
<proteinExistence type="predicted"/>
<organism evidence="2">
    <name type="scientific">Fagus sylvatica</name>
    <name type="common">Beechnut</name>
    <dbReference type="NCBI Taxonomy" id="28930"/>
    <lineage>
        <taxon>Eukaryota</taxon>
        <taxon>Viridiplantae</taxon>
        <taxon>Streptophyta</taxon>
        <taxon>Embryophyta</taxon>
        <taxon>Tracheophyta</taxon>
        <taxon>Spermatophyta</taxon>
        <taxon>Magnoliopsida</taxon>
        <taxon>eudicotyledons</taxon>
        <taxon>Gunneridae</taxon>
        <taxon>Pentapetalae</taxon>
        <taxon>rosids</taxon>
        <taxon>fabids</taxon>
        <taxon>Fagales</taxon>
        <taxon>Fagaceae</taxon>
        <taxon>Fagus</taxon>
    </lineage>
</organism>
<evidence type="ECO:0000313" key="2">
    <source>
        <dbReference type="EMBL" id="SPD00470.1"/>
    </source>
</evidence>
<accession>A0A2N9GM40</accession>
<keyword evidence="1" id="KW-0732">Signal</keyword>
<reference evidence="2" key="1">
    <citation type="submission" date="2018-02" db="EMBL/GenBank/DDBJ databases">
        <authorList>
            <person name="Cohen D.B."/>
            <person name="Kent A.D."/>
        </authorList>
    </citation>
    <scope>NUCLEOTIDE SEQUENCE</scope>
</reference>
<protein>
    <recommendedName>
        <fullName evidence="3">CCHC-type domain-containing protein</fullName>
    </recommendedName>
</protein>
<feature type="chain" id="PRO_5014757424" description="CCHC-type domain-containing protein" evidence="1">
    <location>
        <begin position="20"/>
        <end position="235"/>
    </location>
</feature>
<dbReference type="AlphaFoldDB" id="A0A2N9GM40"/>
<feature type="signal peptide" evidence="1">
    <location>
        <begin position="1"/>
        <end position="19"/>
    </location>
</feature>
<evidence type="ECO:0008006" key="3">
    <source>
        <dbReference type="Google" id="ProtNLM"/>
    </source>
</evidence>